<organism evidence="1 2">
    <name type="scientific">Dermacentor silvarum</name>
    <name type="common">Tick</name>
    <dbReference type="NCBI Taxonomy" id="543639"/>
    <lineage>
        <taxon>Eukaryota</taxon>
        <taxon>Metazoa</taxon>
        <taxon>Ecdysozoa</taxon>
        <taxon>Arthropoda</taxon>
        <taxon>Chelicerata</taxon>
        <taxon>Arachnida</taxon>
        <taxon>Acari</taxon>
        <taxon>Parasitiformes</taxon>
        <taxon>Ixodida</taxon>
        <taxon>Ixodoidea</taxon>
        <taxon>Ixodidae</taxon>
        <taxon>Rhipicephalinae</taxon>
        <taxon>Dermacentor</taxon>
    </lineage>
</organism>
<gene>
    <name evidence="1" type="ORF">HPB49_014472</name>
</gene>
<sequence>MQHCTIRLDKEPKRITMLNITDSPRLLRAGPFWLTLGMRLPTFHLFQQPHDHGTRFHGSMYFRFLGTWTPIFTRAADRPAPTISPHHRTPHTM</sequence>
<accession>A0ACB8E187</accession>
<proteinExistence type="predicted"/>
<name>A0ACB8E187_DERSI</name>
<protein>
    <submittedName>
        <fullName evidence="1">Uncharacterized protein</fullName>
    </submittedName>
</protein>
<dbReference type="Proteomes" id="UP000821865">
    <property type="component" value="Chromosome 1"/>
</dbReference>
<evidence type="ECO:0000313" key="2">
    <source>
        <dbReference type="Proteomes" id="UP000821865"/>
    </source>
</evidence>
<comment type="caution">
    <text evidence="1">The sequence shown here is derived from an EMBL/GenBank/DDBJ whole genome shotgun (WGS) entry which is preliminary data.</text>
</comment>
<dbReference type="EMBL" id="CM023470">
    <property type="protein sequence ID" value="KAH7980291.1"/>
    <property type="molecule type" value="Genomic_DNA"/>
</dbReference>
<reference evidence="1" key="1">
    <citation type="submission" date="2020-05" db="EMBL/GenBank/DDBJ databases">
        <title>Large-scale comparative analyses of tick genomes elucidate their genetic diversity and vector capacities.</title>
        <authorList>
            <person name="Jia N."/>
            <person name="Wang J."/>
            <person name="Shi W."/>
            <person name="Du L."/>
            <person name="Sun Y."/>
            <person name="Zhan W."/>
            <person name="Jiang J."/>
            <person name="Wang Q."/>
            <person name="Zhang B."/>
            <person name="Ji P."/>
            <person name="Sakyi L.B."/>
            <person name="Cui X."/>
            <person name="Yuan T."/>
            <person name="Jiang B."/>
            <person name="Yang W."/>
            <person name="Lam T.T.-Y."/>
            <person name="Chang Q."/>
            <person name="Ding S."/>
            <person name="Wang X."/>
            <person name="Zhu J."/>
            <person name="Ruan X."/>
            <person name="Zhao L."/>
            <person name="Wei J."/>
            <person name="Que T."/>
            <person name="Du C."/>
            <person name="Cheng J."/>
            <person name="Dai P."/>
            <person name="Han X."/>
            <person name="Huang E."/>
            <person name="Gao Y."/>
            <person name="Liu J."/>
            <person name="Shao H."/>
            <person name="Ye R."/>
            <person name="Li L."/>
            <person name="Wei W."/>
            <person name="Wang X."/>
            <person name="Wang C."/>
            <person name="Yang T."/>
            <person name="Huo Q."/>
            <person name="Li W."/>
            <person name="Guo W."/>
            <person name="Chen H."/>
            <person name="Zhou L."/>
            <person name="Ni X."/>
            <person name="Tian J."/>
            <person name="Zhou Y."/>
            <person name="Sheng Y."/>
            <person name="Liu T."/>
            <person name="Pan Y."/>
            <person name="Xia L."/>
            <person name="Li J."/>
            <person name="Zhao F."/>
            <person name="Cao W."/>
        </authorList>
    </citation>
    <scope>NUCLEOTIDE SEQUENCE</scope>
    <source>
        <strain evidence="1">Dsil-2018</strain>
    </source>
</reference>
<evidence type="ECO:0000313" key="1">
    <source>
        <dbReference type="EMBL" id="KAH7980291.1"/>
    </source>
</evidence>
<keyword evidence="2" id="KW-1185">Reference proteome</keyword>